<reference evidence="2 3" key="1">
    <citation type="submission" date="2024-04" db="EMBL/GenBank/DDBJ databases">
        <title>Phyllosticta paracitricarpa is synonymous to the EU quarantine fungus P. citricarpa based on phylogenomic analyses.</title>
        <authorList>
            <consortium name="Lawrence Berkeley National Laboratory"/>
            <person name="Van ingen-buijs V.A."/>
            <person name="Van westerhoven A.C."/>
            <person name="Haridas S."/>
            <person name="Skiadas P."/>
            <person name="Martin F."/>
            <person name="Groenewald J.Z."/>
            <person name="Crous P.W."/>
            <person name="Seidl M.F."/>
        </authorList>
    </citation>
    <scope>NUCLEOTIDE SEQUENCE [LARGE SCALE GENOMIC DNA]</scope>
    <source>
        <strain evidence="2 3">CPC 17464</strain>
    </source>
</reference>
<sequence length="124" mass="13472">MQIKVLFLMVIFNLTCAYSLPNAQGQDKVLKGNCRRQTDECTPNDKCADQPSERCCGRLVCFAEQPGVNKCRLQELADCTAERGYCGVNGADRPCCDGTTCQQTTNGAGNQVFLCLPTPPPSNC</sequence>
<keyword evidence="3" id="KW-1185">Reference proteome</keyword>
<dbReference type="GeneID" id="92034204"/>
<feature type="chain" id="PRO_5045319582" evidence="1">
    <location>
        <begin position="18"/>
        <end position="124"/>
    </location>
</feature>
<accession>A0ABR1LF99</accession>
<dbReference type="RefSeq" id="XP_066652767.1">
    <property type="nucleotide sequence ID" value="XM_066801298.1"/>
</dbReference>
<feature type="signal peptide" evidence="1">
    <location>
        <begin position="1"/>
        <end position="17"/>
    </location>
</feature>
<dbReference type="Proteomes" id="UP001360953">
    <property type="component" value="Unassembled WGS sequence"/>
</dbReference>
<evidence type="ECO:0000313" key="3">
    <source>
        <dbReference type="Proteomes" id="UP001360953"/>
    </source>
</evidence>
<keyword evidence="1" id="KW-0732">Signal</keyword>
<comment type="caution">
    <text evidence="2">The sequence shown here is derived from an EMBL/GenBank/DDBJ whole genome shotgun (WGS) entry which is preliminary data.</text>
</comment>
<dbReference type="EMBL" id="JBBPEH010000010">
    <property type="protein sequence ID" value="KAK7533374.1"/>
    <property type="molecule type" value="Genomic_DNA"/>
</dbReference>
<evidence type="ECO:0000313" key="2">
    <source>
        <dbReference type="EMBL" id="KAK7533374.1"/>
    </source>
</evidence>
<proteinExistence type="predicted"/>
<organism evidence="2 3">
    <name type="scientific">Phyllosticta citribraziliensis</name>
    <dbReference type="NCBI Taxonomy" id="989973"/>
    <lineage>
        <taxon>Eukaryota</taxon>
        <taxon>Fungi</taxon>
        <taxon>Dikarya</taxon>
        <taxon>Ascomycota</taxon>
        <taxon>Pezizomycotina</taxon>
        <taxon>Dothideomycetes</taxon>
        <taxon>Dothideomycetes incertae sedis</taxon>
        <taxon>Botryosphaeriales</taxon>
        <taxon>Phyllostictaceae</taxon>
        <taxon>Phyllosticta</taxon>
    </lineage>
</organism>
<gene>
    <name evidence="2" type="ORF">J3D65DRAFT_635257</name>
</gene>
<name>A0ABR1LF99_9PEZI</name>
<evidence type="ECO:0000256" key="1">
    <source>
        <dbReference type="SAM" id="SignalP"/>
    </source>
</evidence>
<protein>
    <submittedName>
        <fullName evidence="2">Uncharacterized protein</fullName>
    </submittedName>
</protein>